<feature type="domain" description="Pepsin inhibitor-3-like repeated" evidence="2">
    <location>
        <begin position="33"/>
        <end position="82"/>
    </location>
</feature>
<dbReference type="AlphaFoldDB" id="A0A915PT50"/>
<feature type="signal peptide" evidence="1">
    <location>
        <begin position="1"/>
        <end position="19"/>
    </location>
</feature>
<protein>
    <submittedName>
        <fullName evidence="4">Pepsin inhibitor-3-like repeated domain-containing protein</fullName>
    </submittedName>
</protein>
<dbReference type="Proteomes" id="UP000887581">
    <property type="component" value="Unplaced"/>
</dbReference>
<dbReference type="Gene3D" id="3.30.1120.50">
    <property type="entry name" value="Pepsin inhibitor-3"/>
    <property type="match status" value="1"/>
</dbReference>
<evidence type="ECO:0000259" key="2">
    <source>
        <dbReference type="Pfam" id="PF06394"/>
    </source>
</evidence>
<dbReference type="InterPro" id="IPR038412">
    <property type="entry name" value="Pepsin-I3_sf"/>
</dbReference>
<keyword evidence="3" id="KW-1185">Reference proteome</keyword>
<evidence type="ECO:0000313" key="3">
    <source>
        <dbReference type="Proteomes" id="UP000887581"/>
    </source>
</evidence>
<organism evidence="3 4">
    <name type="scientific">Setaria digitata</name>
    <dbReference type="NCBI Taxonomy" id="48799"/>
    <lineage>
        <taxon>Eukaryota</taxon>
        <taxon>Metazoa</taxon>
        <taxon>Ecdysozoa</taxon>
        <taxon>Nematoda</taxon>
        <taxon>Chromadorea</taxon>
        <taxon>Rhabditida</taxon>
        <taxon>Spirurina</taxon>
        <taxon>Spiruromorpha</taxon>
        <taxon>Filarioidea</taxon>
        <taxon>Setariidae</taxon>
        <taxon>Setaria</taxon>
    </lineage>
</organism>
<accession>A0A915PT50</accession>
<name>A0A915PT50_9BILA</name>
<feature type="chain" id="PRO_5038127282" evidence="1">
    <location>
        <begin position="20"/>
        <end position="156"/>
    </location>
</feature>
<reference evidence="4" key="1">
    <citation type="submission" date="2022-11" db="UniProtKB">
        <authorList>
            <consortium name="WormBaseParasite"/>
        </authorList>
    </citation>
    <scope>IDENTIFICATION</scope>
</reference>
<dbReference type="InterPro" id="IPR010480">
    <property type="entry name" value="Pepsin-I3"/>
</dbReference>
<evidence type="ECO:0000256" key="1">
    <source>
        <dbReference type="SAM" id="SignalP"/>
    </source>
</evidence>
<evidence type="ECO:0000313" key="4">
    <source>
        <dbReference type="WBParaSite" id="sdigi.contig24.g1961.t1"/>
    </source>
</evidence>
<dbReference type="Pfam" id="PF06394">
    <property type="entry name" value="Pepsin-I3"/>
    <property type="match status" value="1"/>
</dbReference>
<proteinExistence type="predicted"/>
<keyword evidence="1" id="KW-0732">Signal</keyword>
<dbReference type="WBParaSite" id="sdigi.contig24.g1961.t1">
    <property type="protein sequence ID" value="sdigi.contig24.g1961.t1"/>
    <property type="gene ID" value="sdigi.contig24.g1961"/>
</dbReference>
<sequence length="156" mass="17380">MGIFGFILVMVISFELTAALPASTSSSFSVISDGFICSVVDGKIYVNNAYKGEATPENIREMKEYHEKTREWAKELHDTMYTTMKKIIDDMFGEYGSFWRSLHGPFWEAINTSGSEGNVTEATVAAPDPSEETEKPISTQFSNVIPFPEPPSFCKP</sequence>